<organism evidence="2 3">
    <name type="scientific">Streptomyces hainanensis</name>
    <dbReference type="NCBI Taxonomy" id="402648"/>
    <lineage>
        <taxon>Bacteria</taxon>
        <taxon>Bacillati</taxon>
        <taxon>Actinomycetota</taxon>
        <taxon>Actinomycetes</taxon>
        <taxon>Kitasatosporales</taxon>
        <taxon>Streptomycetaceae</taxon>
        <taxon>Streptomyces</taxon>
    </lineage>
</organism>
<dbReference type="Gene3D" id="3.30.1050.40">
    <property type="match status" value="1"/>
</dbReference>
<keyword evidence="3" id="KW-1185">Reference proteome</keyword>
<name>A0A4R4TAB4_9ACTN</name>
<dbReference type="OrthoDB" id="8481083at2"/>
<evidence type="ECO:0000313" key="3">
    <source>
        <dbReference type="Proteomes" id="UP000295345"/>
    </source>
</evidence>
<comment type="caution">
    <text evidence="2">The sequence shown here is derived from an EMBL/GenBank/DDBJ whole genome shotgun (WGS) entry which is preliminary data.</text>
</comment>
<gene>
    <name evidence="2" type="ORF">E1283_20450</name>
</gene>
<dbReference type="Pfam" id="PF17844">
    <property type="entry name" value="SCP_3"/>
    <property type="match status" value="1"/>
</dbReference>
<evidence type="ECO:0000313" key="2">
    <source>
        <dbReference type="EMBL" id="TDC72936.1"/>
    </source>
</evidence>
<reference evidence="2 3" key="1">
    <citation type="submission" date="2019-03" db="EMBL/GenBank/DDBJ databases">
        <title>Draft genome sequences of novel Actinobacteria.</title>
        <authorList>
            <person name="Sahin N."/>
            <person name="Ay H."/>
            <person name="Saygin H."/>
        </authorList>
    </citation>
    <scope>NUCLEOTIDE SEQUENCE [LARGE SCALE GENOMIC DNA]</scope>
    <source>
        <strain evidence="2 3">DSM 41900</strain>
    </source>
</reference>
<dbReference type="InterPro" id="IPR041629">
    <property type="entry name" value="SCP_3"/>
</dbReference>
<accession>A0A4R4TAB4</accession>
<evidence type="ECO:0000259" key="1">
    <source>
        <dbReference type="Pfam" id="PF17844"/>
    </source>
</evidence>
<sequence>MTGAVRRKPRAYHPDRVRDALLAQVELLRTAVQELTTERQVELAMPLGHLARQIDALPKLLAEPAPKAARPQVEVTDWVAATVHEERDTADAAAISAAALEMEAVVDMGVREDVLIPHHLGAMRAVDFTVTRIVELTLHSDDLTRATGRPVRLDRGALAITTRVLTDALATKAPGSSTEVRIPPFAAVQCLAGPRHTRGTPPNVVETDPVTWLRLATGRVGWEAATASGRLRAGGERAGALADQLPVLG</sequence>
<dbReference type="EMBL" id="SMKI01000222">
    <property type="protein sequence ID" value="TDC72936.1"/>
    <property type="molecule type" value="Genomic_DNA"/>
</dbReference>
<feature type="domain" description="Bacterial SCP orthologue" evidence="1">
    <location>
        <begin position="154"/>
        <end position="247"/>
    </location>
</feature>
<protein>
    <recommendedName>
        <fullName evidence="1">Bacterial SCP orthologue domain-containing protein</fullName>
    </recommendedName>
</protein>
<dbReference type="Proteomes" id="UP000295345">
    <property type="component" value="Unassembled WGS sequence"/>
</dbReference>
<dbReference type="RefSeq" id="WP_132819552.1">
    <property type="nucleotide sequence ID" value="NZ_SMKI01000222.1"/>
</dbReference>
<dbReference type="AlphaFoldDB" id="A0A4R4TAB4"/>
<proteinExistence type="predicted"/>